<name>A0ABW4TI58_9ACTN</name>
<comment type="caution">
    <text evidence="4">The sequence shown here is derived from an EMBL/GenBank/DDBJ whole genome shotgun (WGS) entry which is preliminary data.</text>
</comment>
<proteinExistence type="predicted"/>
<evidence type="ECO:0000313" key="5">
    <source>
        <dbReference type="Proteomes" id="UP001597351"/>
    </source>
</evidence>
<feature type="signal peptide" evidence="3">
    <location>
        <begin position="1"/>
        <end position="28"/>
    </location>
</feature>
<evidence type="ECO:0000256" key="3">
    <source>
        <dbReference type="SAM" id="SignalP"/>
    </source>
</evidence>
<keyword evidence="2" id="KW-0472">Membrane</keyword>
<feature type="chain" id="PRO_5047108981" description="DUF4430 domain-containing protein" evidence="3">
    <location>
        <begin position="29"/>
        <end position="299"/>
    </location>
</feature>
<sequence length="299" mass="29744">MRPLLRPAAAALVVAAAGLVWTPSPAGAAACTSQSGVTVVVDFKQLGGGIDQACVSDQGQADDLFVAAGHALENVQGQAFVCRVDGLPSADDESCARTPPANKYWGLWWSDGTDGAWTYSSQGAYSLDVPDGGAVAFAWNNTSTAAKPGVAPPDHDGSTSSPEPNNPKPGGNGGGGGGGQGGGTSSGDSTGTPSTAPAESPSADGDRERSRDGDDTKAGDAKKNEKKDRDGTSKKRDRDADPTEEPSATSSADADQAPVAAEPPADAGSDGLPVWVGPSAAGGALAIAGLAAYLRRRAA</sequence>
<feature type="compositionally biased region" description="Basic and acidic residues" evidence="1">
    <location>
        <begin position="204"/>
        <end position="241"/>
    </location>
</feature>
<evidence type="ECO:0000256" key="2">
    <source>
        <dbReference type="SAM" id="Phobius"/>
    </source>
</evidence>
<feature type="compositionally biased region" description="Low complexity" evidence="1">
    <location>
        <begin position="186"/>
        <end position="197"/>
    </location>
</feature>
<keyword evidence="5" id="KW-1185">Reference proteome</keyword>
<dbReference type="PROSITE" id="PS51257">
    <property type="entry name" value="PROKAR_LIPOPROTEIN"/>
    <property type="match status" value="1"/>
</dbReference>
<evidence type="ECO:0000313" key="4">
    <source>
        <dbReference type="EMBL" id="MFD1945432.1"/>
    </source>
</evidence>
<keyword evidence="2" id="KW-1133">Transmembrane helix</keyword>
<evidence type="ECO:0008006" key="6">
    <source>
        <dbReference type="Google" id="ProtNLM"/>
    </source>
</evidence>
<dbReference type="Proteomes" id="UP001597351">
    <property type="component" value="Unassembled WGS sequence"/>
</dbReference>
<gene>
    <name evidence="4" type="ORF">ACFSDE_01410</name>
</gene>
<accession>A0ABW4TI58</accession>
<feature type="compositionally biased region" description="Gly residues" evidence="1">
    <location>
        <begin position="170"/>
        <end position="185"/>
    </location>
</feature>
<evidence type="ECO:0000256" key="1">
    <source>
        <dbReference type="SAM" id="MobiDB-lite"/>
    </source>
</evidence>
<protein>
    <recommendedName>
        <fullName evidence="6">DUF4430 domain-containing protein</fullName>
    </recommendedName>
</protein>
<reference evidence="5" key="1">
    <citation type="journal article" date="2019" name="Int. J. Syst. Evol. Microbiol.">
        <title>The Global Catalogue of Microorganisms (GCM) 10K type strain sequencing project: providing services to taxonomists for standard genome sequencing and annotation.</title>
        <authorList>
            <consortium name="The Broad Institute Genomics Platform"/>
            <consortium name="The Broad Institute Genome Sequencing Center for Infectious Disease"/>
            <person name="Wu L."/>
            <person name="Ma J."/>
        </authorList>
    </citation>
    <scope>NUCLEOTIDE SEQUENCE [LARGE SCALE GENOMIC DNA]</scope>
    <source>
        <strain evidence="5">CGMCC 1.12477</strain>
    </source>
</reference>
<keyword evidence="2" id="KW-0812">Transmembrane</keyword>
<feature type="transmembrane region" description="Helical" evidence="2">
    <location>
        <begin position="272"/>
        <end position="294"/>
    </location>
</feature>
<keyword evidence="3" id="KW-0732">Signal</keyword>
<organism evidence="4 5">
    <name type="scientific">Nocardioides aestuarii</name>
    <dbReference type="NCBI Taxonomy" id="252231"/>
    <lineage>
        <taxon>Bacteria</taxon>
        <taxon>Bacillati</taxon>
        <taxon>Actinomycetota</taxon>
        <taxon>Actinomycetes</taxon>
        <taxon>Propionibacteriales</taxon>
        <taxon>Nocardioidaceae</taxon>
        <taxon>Nocardioides</taxon>
    </lineage>
</organism>
<dbReference type="EMBL" id="JBHUGD010000001">
    <property type="protein sequence ID" value="MFD1945432.1"/>
    <property type="molecule type" value="Genomic_DNA"/>
</dbReference>
<dbReference type="RefSeq" id="WP_343915678.1">
    <property type="nucleotide sequence ID" value="NZ_BAAAJT010000002.1"/>
</dbReference>
<feature type="region of interest" description="Disordered" evidence="1">
    <location>
        <begin position="145"/>
        <end position="279"/>
    </location>
</feature>